<dbReference type="InterPro" id="IPR036179">
    <property type="entry name" value="Ig-like_dom_sf"/>
</dbReference>
<evidence type="ECO:0000256" key="1">
    <source>
        <dbReference type="ARBA" id="ARBA00022737"/>
    </source>
</evidence>
<dbReference type="SUPFAM" id="SSF48726">
    <property type="entry name" value="Immunoglobulin"/>
    <property type="match status" value="1"/>
</dbReference>
<reference evidence="5" key="1">
    <citation type="submission" date="2024-04" db="UniProtKB">
        <authorList>
            <consortium name="EnsemblMetazoa"/>
        </authorList>
    </citation>
    <scope>IDENTIFICATION</scope>
    <source>
        <strain evidence="5">EBRO</strain>
    </source>
</reference>
<dbReference type="PANTHER" id="PTHR12231">
    <property type="entry name" value="CTX-RELATED TYPE I TRANSMEMBRANE PROTEIN"/>
    <property type="match status" value="1"/>
</dbReference>
<organism evidence="5 6">
    <name type="scientific">Anopheles atroparvus</name>
    <name type="common">European mosquito</name>
    <dbReference type="NCBI Taxonomy" id="41427"/>
    <lineage>
        <taxon>Eukaryota</taxon>
        <taxon>Metazoa</taxon>
        <taxon>Ecdysozoa</taxon>
        <taxon>Arthropoda</taxon>
        <taxon>Hexapoda</taxon>
        <taxon>Insecta</taxon>
        <taxon>Pterygota</taxon>
        <taxon>Neoptera</taxon>
        <taxon>Endopterygota</taxon>
        <taxon>Diptera</taxon>
        <taxon>Nematocera</taxon>
        <taxon>Culicoidea</taxon>
        <taxon>Culicidae</taxon>
        <taxon>Anophelinae</taxon>
        <taxon>Anopheles</taxon>
    </lineage>
</organism>
<dbReference type="Proteomes" id="UP000075880">
    <property type="component" value="Unassembled WGS sequence"/>
</dbReference>
<evidence type="ECO:0000313" key="5">
    <source>
        <dbReference type="EnsemblMetazoa" id="ENSAATROPP014662"/>
    </source>
</evidence>
<keyword evidence="2" id="KW-1015">Disulfide bond</keyword>
<dbReference type="Gene3D" id="2.60.40.10">
    <property type="entry name" value="Immunoglobulins"/>
    <property type="match status" value="1"/>
</dbReference>
<dbReference type="InterPro" id="IPR007110">
    <property type="entry name" value="Ig-like_dom"/>
</dbReference>
<keyword evidence="3" id="KW-0393">Immunoglobulin domain</keyword>
<dbReference type="Pfam" id="PF13927">
    <property type="entry name" value="Ig_3"/>
    <property type="match status" value="1"/>
</dbReference>
<dbReference type="GO" id="GO:0043005">
    <property type="term" value="C:neuron projection"/>
    <property type="evidence" value="ECO:0007669"/>
    <property type="project" value="TreeGrafter"/>
</dbReference>
<evidence type="ECO:0000256" key="2">
    <source>
        <dbReference type="ARBA" id="ARBA00023157"/>
    </source>
</evidence>
<feature type="domain" description="Ig-like" evidence="4">
    <location>
        <begin position="3"/>
        <end position="49"/>
    </location>
</feature>
<dbReference type="PANTHER" id="PTHR12231:SF253">
    <property type="entry name" value="DPR-INTERACTING PROTEIN ETA, ISOFORM B-RELATED"/>
    <property type="match status" value="1"/>
</dbReference>
<evidence type="ECO:0000313" key="6">
    <source>
        <dbReference type="Proteomes" id="UP000075880"/>
    </source>
</evidence>
<keyword evidence="6" id="KW-1185">Reference proteome</keyword>
<evidence type="ECO:0000256" key="3">
    <source>
        <dbReference type="ARBA" id="ARBA00023319"/>
    </source>
</evidence>
<name>A0AAG5DTH3_ANOAO</name>
<dbReference type="InterPro" id="IPR051170">
    <property type="entry name" value="Neural/epithelial_adhesion"/>
</dbReference>
<dbReference type="AlphaFoldDB" id="A0AAG5DTH3"/>
<dbReference type="PROSITE" id="PS50835">
    <property type="entry name" value="IG_LIKE"/>
    <property type="match status" value="1"/>
</dbReference>
<protein>
    <recommendedName>
        <fullName evidence="4">Ig-like domain-containing protein</fullName>
    </recommendedName>
</protein>
<keyword evidence="1" id="KW-0677">Repeat</keyword>
<evidence type="ECO:0000259" key="4">
    <source>
        <dbReference type="PROSITE" id="PS50835"/>
    </source>
</evidence>
<accession>A0AAG5DTH3</accession>
<dbReference type="EnsemblMetazoa" id="ENSAATROPT016674">
    <property type="protein sequence ID" value="ENSAATROPP014662"/>
    <property type="gene ID" value="ENSAATROPG013652"/>
</dbReference>
<sequence length="49" mass="5240">MPPDILDHPTSQDMVVQEGSNVTLTCAATGVPEPTVTWKREGEKSVTSV</sequence>
<proteinExistence type="predicted"/>
<dbReference type="InterPro" id="IPR013783">
    <property type="entry name" value="Ig-like_fold"/>
</dbReference>